<feature type="signal peptide" evidence="5">
    <location>
        <begin position="1"/>
        <end position="29"/>
    </location>
</feature>
<reference evidence="7" key="2">
    <citation type="submission" date="2025-09" db="UniProtKB">
        <authorList>
            <consortium name="Ensembl"/>
        </authorList>
    </citation>
    <scope>IDENTIFICATION</scope>
</reference>
<accession>A0A8C4Z3Q7</accession>
<dbReference type="Pfam" id="PF13639">
    <property type="entry name" value="zf-RING_2"/>
    <property type="match status" value="1"/>
</dbReference>
<dbReference type="InterPro" id="IPR013083">
    <property type="entry name" value="Znf_RING/FYVE/PHD"/>
</dbReference>
<evidence type="ECO:0000313" key="7">
    <source>
        <dbReference type="Ensembl" id="ENSGMOP00000006642.2"/>
    </source>
</evidence>
<dbReference type="InterPro" id="IPR001841">
    <property type="entry name" value="Znf_RING"/>
</dbReference>
<reference evidence="7" key="1">
    <citation type="submission" date="2025-08" db="UniProtKB">
        <authorList>
            <consortium name="Ensembl"/>
        </authorList>
    </citation>
    <scope>IDENTIFICATION</scope>
</reference>
<dbReference type="CDD" id="cd16670">
    <property type="entry name" value="RING-H2_RNF215"/>
    <property type="match status" value="1"/>
</dbReference>
<dbReference type="SMART" id="SM00184">
    <property type="entry name" value="RING"/>
    <property type="match status" value="1"/>
</dbReference>
<evidence type="ECO:0000313" key="8">
    <source>
        <dbReference type="Proteomes" id="UP000694546"/>
    </source>
</evidence>
<dbReference type="SUPFAM" id="SSF57850">
    <property type="entry name" value="RING/U-box"/>
    <property type="match status" value="1"/>
</dbReference>
<evidence type="ECO:0000259" key="6">
    <source>
        <dbReference type="PROSITE" id="PS50089"/>
    </source>
</evidence>
<dbReference type="RefSeq" id="XP_030215560.1">
    <property type="nucleotide sequence ID" value="XM_030359700.1"/>
</dbReference>
<evidence type="ECO:0000256" key="5">
    <source>
        <dbReference type="SAM" id="SignalP"/>
    </source>
</evidence>
<keyword evidence="5" id="KW-0732">Signal</keyword>
<dbReference type="PANTHER" id="PTHR16200">
    <property type="entry name" value="RING ZINC FINGER"/>
    <property type="match status" value="1"/>
</dbReference>
<evidence type="ECO:0000256" key="2">
    <source>
        <dbReference type="ARBA" id="ARBA00022771"/>
    </source>
</evidence>
<keyword evidence="8" id="KW-1185">Reference proteome</keyword>
<dbReference type="GeneID" id="115546059"/>
<dbReference type="Ensembl" id="ENSGMOT00000006835.2">
    <property type="protein sequence ID" value="ENSGMOP00000006642.2"/>
    <property type="gene ID" value="ENSGMOG00000006255.2"/>
</dbReference>
<dbReference type="Gene3D" id="3.50.30.30">
    <property type="match status" value="1"/>
</dbReference>
<dbReference type="AlphaFoldDB" id="A0A8C4Z3Q7"/>
<gene>
    <name evidence="7" type="primary">rnf215</name>
</gene>
<dbReference type="GO" id="GO:0008270">
    <property type="term" value="F:zinc ion binding"/>
    <property type="evidence" value="ECO:0007669"/>
    <property type="project" value="UniProtKB-KW"/>
</dbReference>
<feature type="chain" id="PRO_5045037420" description="RING-type domain-containing protein" evidence="5">
    <location>
        <begin position="30"/>
        <end position="366"/>
    </location>
</feature>
<evidence type="ECO:0000256" key="4">
    <source>
        <dbReference type="PROSITE-ProRule" id="PRU00175"/>
    </source>
</evidence>
<keyword evidence="2 4" id="KW-0863">Zinc-finger</keyword>
<evidence type="ECO:0000256" key="1">
    <source>
        <dbReference type="ARBA" id="ARBA00022723"/>
    </source>
</evidence>
<dbReference type="Proteomes" id="UP000694546">
    <property type="component" value="Chromosome 6"/>
</dbReference>
<keyword evidence="1" id="KW-0479">Metal-binding</keyword>
<evidence type="ECO:0000256" key="3">
    <source>
        <dbReference type="ARBA" id="ARBA00022833"/>
    </source>
</evidence>
<dbReference type="Gene3D" id="3.30.40.10">
    <property type="entry name" value="Zinc/RING finger domain, C3HC4 (zinc finger)"/>
    <property type="match status" value="1"/>
</dbReference>
<organism evidence="7 8">
    <name type="scientific">Gadus morhua</name>
    <name type="common">Atlantic cod</name>
    <dbReference type="NCBI Taxonomy" id="8049"/>
    <lineage>
        <taxon>Eukaryota</taxon>
        <taxon>Metazoa</taxon>
        <taxon>Chordata</taxon>
        <taxon>Craniata</taxon>
        <taxon>Vertebrata</taxon>
        <taxon>Euteleostomi</taxon>
        <taxon>Actinopterygii</taxon>
        <taxon>Neopterygii</taxon>
        <taxon>Teleostei</taxon>
        <taxon>Neoteleostei</taxon>
        <taxon>Acanthomorphata</taxon>
        <taxon>Zeiogadaria</taxon>
        <taxon>Gadariae</taxon>
        <taxon>Gadiformes</taxon>
        <taxon>Gadoidei</taxon>
        <taxon>Gadidae</taxon>
        <taxon>Gadus</taxon>
    </lineage>
</organism>
<dbReference type="GeneTree" id="ENSGT00940000159671"/>
<name>A0A8C4Z3Q7_GADMO</name>
<sequence length="366" mass="40741">MAAICSRYCFWVRFLLWVTSSWIQMLVTGEQVAVVEVCVTEERPIISAVLQGQLVEARQGGVPGHDDNSFGKQLDLEGDLILVQDERSQVTEVEGAAAAAQDRESWIGVVPLKMETQSSTGNQDSFADTVVNKMKRALVLGASALIILALNHNTVSEMDLSQVLSKPIIIIQTSENVTKLIGALLRGLHATAKITYKTILQDNLGATLTLWSSCGRSRGGLYGEWQGVICTGETNSRVQKYLQQLWNTVLMVAVVLSTGVIVQARWQYHDNQLTDDGESSKQDILRRMSSLKTKTYCQPKPWCDSSQPMEAENCAVCLEPFNNNQCLRVLPCRHEYHRDCVDPWLILQHTCPLCKRSILGNICRES</sequence>
<dbReference type="InterPro" id="IPR051073">
    <property type="entry name" value="ZNRF3_Arkadia_E3_ligases"/>
</dbReference>
<keyword evidence="3" id="KW-0862">Zinc</keyword>
<dbReference type="OMA" id="GAQAYPK"/>
<feature type="domain" description="RING-type" evidence="6">
    <location>
        <begin position="314"/>
        <end position="355"/>
    </location>
</feature>
<protein>
    <recommendedName>
        <fullName evidence="6">RING-type domain-containing protein</fullName>
    </recommendedName>
</protein>
<proteinExistence type="predicted"/>
<dbReference type="PROSITE" id="PS50089">
    <property type="entry name" value="ZF_RING_2"/>
    <property type="match status" value="1"/>
</dbReference>
<dbReference type="OrthoDB" id="8062037at2759"/>